<evidence type="ECO:0000256" key="1">
    <source>
        <dbReference type="SAM" id="MobiDB-lite"/>
    </source>
</evidence>
<organism evidence="4 5">
    <name type="scientific">Novimethylophilus kurashikiensis</name>
    <dbReference type="NCBI Taxonomy" id="1825523"/>
    <lineage>
        <taxon>Bacteria</taxon>
        <taxon>Pseudomonadati</taxon>
        <taxon>Pseudomonadota</taxon>
        <taxon>Betaproteobacteria</taxon>
        <taxon>Nitrosomonadales</taxon>
        <taxon>Methylophilaceae</taxon>
        <taxon>Novimethylophilus</taxon>
    </lineage>
</organism>
<evidence type="ECO:0000259" key="3">
    <source>
        <dbReference type="SMART" id="SM00912"/>
    </source>
</evidence>
<feature type="domain" description="Filamentous haemagglutinin FhaB/tRNA nuclease CdiA-like TPS" evidence="3">
    <location>
        <begin position="28"/>
        <end position="139"/>
    </location>
</feature>
<dbReference type="OrthoDB" id="218680at2"/>
<sequence>MASNKATPTFKRKLLATAVISCFAVGTVEANPNGATVAHGTATFSTSGSTLTVTNTPNAIINWANFSIDSGETVRFVQQSSASAVLNRVTGSNPSQILGALQSNGKVFLVNPNGILFGANAQINVNGLVASSLNITDSDFLNGKLKFNADRANPGAVTNAGQIATPAGGFVYLLAPNVENSGVITTPSGEAILAAGNSIEIVDSVDPSQRVVVSATSQDVNLSQLMTQSNGNIFTVLNSGKVSANTAVQDQTGKIYFKSAGNILTTATSVQETNGNLNADGGHIQAFADGGGFYQGTFSADGKNGGFIETSGHYLNVEGVNISAKGLDGNAGTWLLDPTDVTIIHATTANDTNLYGGFSTFQPQAGSSSTVISDFTLNNAINGNTNVTLTTQPFDNAVGTGNGDITFAGDVVLSKSSGATFGTTLAISAYRDIVFGGTGTNSIVNNSTSQSLLVTLESGTGGSGSIRNIVGSTLTLNSAGGGGSMVLQVKNGKTWTNNGTTNLLGGSQIQLYDGTTPGTFVNNGTVNITNNTSNWAFRTGGGSVQTGVINNNGILNVTTAGLNSFEAIFNNGTSGKLNLSGGGTLSLQNAGTIRGTVNIGSGSKVWLSQDNGVSHIFNNTTLNGPGTLQVDIGTTQMTGTITLGSVVIDSRVTVAAPTGVTLNSSSGINLTNFNLSAASGNVAVNSSAGIVLNNVGITATNGNVTLAGSTLSLDAATINSATQNLSASSGISLVNDTTLNTSGNMQISTPGALMIDGSVLTSNGTLSFTGGNTTIQNISSLSSNTMFGKASGDMTLNGSSSLTAQSEMTLTTTGHLSLNNSSFIKVVSPNTLFFNFPALFANGWSVDGLANAYGTAGNGSYIIVNNATPILGSDFFVTYASSTPSTMGVIYNTPSNALTPSDPVPTGITSGLPTIGDFFPTGPTNPPGLNRDETPQQCS</sequence>
<dbReference type="RefSeq" id="WP_109013991.1">
    <property type="nucleotide sequence ID" value="NZ_BDOQ01000002.1"/>
</dbReference>
<dbReference type="Gene3D" id="2.160.20.10">
    <property type="entry name" value="Single-stranded right-handed beta-helix, Pectin lyase-like"/>
    <property type="match status" value="1"/>
</dbReference>
<accession>A0A2R5F4Y7</accession>
<dbReference type="NCBIfam" id="TIGR01901">
    <property type="entry name" value="adhes_NPXG"/>
    <property type="match status" value="1"/>
</dbReference>
<dbReference type="AlphaFoldDB" id="A0A2R5F4Y7"/>
<feature type="signal peptide" evidence="2">
    <location>
        <begin position="1"/>
        <end position="30"/>
    </location>
</feature>
<dbReference type="PANTHER" id="PTHR12338:SF5">
    <property type="entry name" value="ANTIGEN 43-RELATED"/>
    <property type="match status" value="1"/>
</dbReference>
<dbReference type="Pfam" id="PF05860">
    <property type="entry name" value="TPS"/>
    <property type="match status" value="1"/>
</dbReference>
<dbReference type="InterPro" id="IPR008638">
    <property type="entry name" value="FhaB/CdiA-like_TPS"/>
</dbReference>
<feature type="chain" id="PRO_5015360089" description="Filamentous haemagglutinin FhaB/tRNA nuclease CdiA-like TPS domain-containing protein" evidence="2">
    <location>
        <begin position="31"/>
        <end position="939"/>
    </location>
</feature>
<evidence type="ECO:0000256" key="2">
    <source>
        <dbReference type="SAM" id="SignalP"/>
    </source>
</evidence>
<proteinExistence type="predicted"/>
<dbReference type="InterPro" id="IPR011050">
    <property type="entry name" value="Pectin_lyase_fold/virulence"/>
</dbReference>
<name>A0A2R5F4Y7_9PROT</name>
<keyword evidence="2" id="KW-0732">Signal</keyword>
<keyword evidence="5" id="KW-1185">Reference proteome</keyword>
<gene>
    <name evidence="4" type="ORF">NMK_0291</name>
</gene>
<dbReference type="SMART" id="SM00912">
    <property type="entry name" value="Haemagg_act"/>
    <property type="match status" value="1"/>
</dbReference>
<reference evidence="4 5" key="1">
    <citation type="journal article" date="2018" name="Environ. Microbiol.">
        <title>Isolation and genomic characterization of Novimethylophilus kurashikiensis gen. nov. sp. nov., a new lanthanide-dependent methylotrophic species of Methylophilaceae.</title>
        <authorList>
            <person name="Lv H."/>
            <person name="Sahin N."/>
            <person name="Tani A."/>
        </authorList>
    </citation>
    <scope>NUCLEOTIDE SEQUENCE [LARGE SCALE GENOMIC DNA]</scope>
    <source>
        <strain evidence="4 5">La2-4</strain>
    </source>
</reference>
<dbReference type="InterPro" id="IPR012334">
    <property type="entry name" value="Pectin_lyas_fold"/>
</dbReference>
<feature type="region of interest" description="Disordered" evidence="1">
    <location>
        <begin position="919"/>
        <end position="939"/>
    </location>
</feature>
<feature type="compositionally biased region" description="Basic and acidic residues" evidence="1">
    <location>
        <begin position="930"/>
        <end position="939"/>
    </location>
</feature>
<comment type="caution">
    <text evidence="4">The sequence shown here is derived from an EMBL/GenBank/DDBJ whole genome shotgun (WGS) entry which is preliminary data.</text>
</comment>
<evidence type="ECO:0000313" key="5">
    <source>
        <dbReference type="Proteomes" id="UP000245081"/>
    </source>
</evidence>
<dbReference type="Proteomes" id="UP000245081">
    <property type="component" value="Unassembled WGS sequence"/>
</dbReference>
<dbReference type="InterPro" id="IPR050909">
    <property type="entry name" value="Bact_Autotransporter_VF"/>
</dbReference>
<dbReference type="PANTHER" id="PTHR12338">
    <property type="entry name" value="AUTOTRANSPORTER"/>
    <property type="match status" value="1"/>
</dbReference>
<dbReference type="EMBL" id="BDOQ01000002">
    <property type="protein sequence ID" value="GBG12758.1"/>
    <property type="molecule type" value="Genomic_DNA"/>
</dbReference>
<dbReference type="SUPFAM" id="SSF51126">
    <property type="entry name" value="Pectin lyase-like"/>
    <property type="match status" value="1"/>
</dbReference>
<evidence type="ECO:0000313" key="4">
    <source>
        <dbReference type="EMBL" id="GBG12758.1"/>
    </source>
</evidence>
<protein>
    <recommendedName>
        <fullName evidence="3">Filamentous haemagglutinin FhaB/tRNA nuclease CdiA-like TPS domain-containing protein</fullName>
    </recommendedName>
</protein>